<name>A0A3P3W4X8_9MICO</name>
<proteinExistence type="predicted"/>
<dbReference type="Gene3D" id="3.90.1530.30">
    <property type="match status" value="1"/>
</dbReference>
<dbReference type="GO" id="GO:0007059">
    <property type="term" value="P:chromosome segregation"/>
    <property type="evidence" value="ECO:0007669"/>
    <property type="project" value="TreeGrafter"/>
</dbReference>
<dbReference type="PANTHER" id="PTHR33375:SF1">
    <property type="entry name" value="CHROMOSOME-PARTITIONING PROTEIN PARB-RELATED"/>
    <property type="match status" value="1"/>
</dbReference>
<dbReference type="RefSeq" id="WP_124969791.1">
    <property type="nucleotide sequence ID" value="NZ_RQVS01000003.1"/>
</dbReference>
<feature type="region of interest" description="Disordered" evidence="1">
    <location>
        <begin position="237"/>
        <end position="260"/>
    </location>
</feature>
<evidence type="ECO:0000256" key="1">
    <source>
        <dbReference type="SAM" id="MobiDB-lite"/>
    </source>
</evidence>
<comment type="caution">
    <text evidence="3">The sequence shown here is derived from an EMBL/GenBank/DDBJ whole genome shotgun (WGS) entry which is preliminary data.</text>
</comment>
<accession>A0A3P3W4X8</accession>
<dbReference type="GO" id="GO:0005694">
    <property type="term" value="C:chromosome"/>
    <property type="evidence" value="ECO:0007669"/>
    <property type="project" value="TreeGrafter"/>
</dbReference>
<sequence>MSTPGHIELDRAVDSLHVGRRHRADLGDIDALAASIERDGLLQPLTVSPDGVLICGARRLAAIKQLGWRTVNVWVRSGISDRLGHLLAEQDDNVLHKPLTALEAAALYRELKSLMAEDAARRKAATQFRSDNQPGTDGPGKFPEPSGAAGEAREQAAGMIPGGTSYKTLDKIGFLEQAATDEALPDHVRAAAQRGLEQIDAGSPIHPIYETIRNHTASPDAGDEALHQAAADALARIQSSGKPKPAPAKKPNSTPESGPVQYPVRAFVVTWTELDQWWTHYDPAVLAAELTDEQVATFLRVIEQTVAFADALQAALTNPDETTTASGPVDVDDERNEEAADGRPQLRAV</sequence>
<feature type="region of interest" description="Disordered" evidence="1">
    <location>
        <begin position="122"/>
        <end position="153"/>
    </location>
</feature>
<evidence type="ECO:0000259" key="2">
    <source>
        <dbReference type="SMART" id="SM00470"/>
    </source>
</evidence>
<evidence type="ECO:0000313" key="3">
    <source>
        <dbReference type="EMBL" id="RRJ87853.1"/>
    </source>
</evidence>
<dbReference type="SUPFAM" id="SSF110849">
    <property type="entry name" value="ParB/Sulfiredoxin"/>
    <property type="match status" value="1"/>
</dbReference>
<gene>
    <name evidence="3" type="ORF">EG850_03075</name>
</gene>
<reference evidence="3 4" key="1">
    <citation type="submission" date="2018-11" db="EMBL/GenBank/DDBJ databases">
        <title>YIM 102482-1 draft genome.</title>
        <authorList>
            <person name="Li G."/>
            <person name="Jiang Y."/>
        </authorList>
    </citation>
    <scope>NUCLEOTIDE SEQUENCE [LARGE SCALE GENOMIC DNA]</scope>
    <source>
        <strain evidence="3 4">YIM 102482-1</strain>
    </source>
</reference>
<keyword evidence="4" id="KW-1185">Reference proteome</keyword>
<dbReference type="AlphaFoldDB" id="A0A3P3W4X8"/>
<feature type="region of interest" description="Disordered" evidence="1">
    <location>
        <begin position="319"/>
        <end position="349"/>
    </location>
</feature>
<dbReference type="InterPro" id="IPR036086">
    <property type="entry name" value="ParB/Sulfiredoxin_sf"/>
</dbReference>
<dbReference type="PANTHER" id="PTHR33375">
    <property type="entry name" value="CHROMOSOME-PARTITIONING PROTEIN PARB-RELATED"/>
    <property type="match status" value="1"/>
</dbReference>
<evidence type="ECO:0000313" key="4">
    <source>
        <dbReference type="Proteomes" id="UP000274391"/>
    </source>
</evidence>
<feature type="domain" description="ParB-like N-terminal" evidence="2">
    <location>
        <begin position="9"/>
        <end position="94"/>
    </location>
</feature>
<dbReference type="OrthoDB" id="3176965at2"/>
<protein>
    <submittedName>
        <fullName evidence="3">Chromosome partitioning protein ParB</fullName>
    </submittedName>
</protein>
<dbReference type="Pfam" id="PF02195">
    <property type="entry name" value="ParB_N"/>
    <property type="match status" value="1"/>
</dbReference>
<dbReference type="EMBL" id="RQVS01000003">
    <property type="protein sequence ID" value="RRJ87853.1"/>
    <property type="molecule type" value="Genomic_DNA"/>
</dbReference>
<dbReference type="SMART" id="SM00470">
    <property type="entry name" value="ParB"/>
    <property type="match status" value="1"/>
</dbReference>
<dbReference type="InterPro" id="IPR050336">
    <property type="entry name" value="Chromosome_partition/occlusion"/>
</dbReference>
<organism evidence="3 4">
    <name type="scientific">Gulosibacter macacae</name>
    <dbReference type="NCBI Taxonomy" id="2488791"/>
    <lineage>
        <taxon>Bacteria</taxon>
        <taxon>Bacillati</taxon>
        <taxon>Actinomycetota</taxon>
        <taxon>Actinomycetes</taxon>
        <taxon>Micrococcales</taxon>
        <taxon>Microbacteriaceae</taxon>
        <taxon>Gulosibacter</taxon>
    </lineage>
</organism>
<dbReference type="Proteomes" id="UP000274391">
    <property type="component" value="Unassembled WGS sequence"/>
</dbReference>
<dbReference type="GO" id="GO:0045881">
    <property type="term" value="P:positive regulation of sporulation resulting in formation of a cellular spore"/>
    <property type="evidence" value="ECO:0007669"/>
    <property type="project" value="TreeGrafter"/>
</dbReference>
<dbReference type="InterPro" id="IPR003115">
    <property type="entry name" value="ParB_N"/>
</dbReference>